<dbReference type="KEGG" id="dan:6498274"/>
<dbReference type="PROSITE" id="PS51257">
    <property type="entry name" value="PROKAR_LIPOPROTEIN"/>
    <property type="match status" value="1"/>
</dbReference>
<evidence type="ECO:0000313" key="1">
    <source>
        <dbReference type="EMBL" id="EDV31658.2"/>
    </source>
</evidence>
<dbReference type="eggNOG" id="ENOG502T9FH">
    <property type="taxonomic scope" value="Eukaryota"/>
</dbReference>
<sequence>MGYRASNQSSFNFLSNSMARSECPNLLISLTLGSCLLIGLNIPGTSACAYNNTVEAIQRFYNQVLDFTIAEARRRSPPDAPTQKFFEELDTITGNEDYYCRAYYLFAWINDDVFNKKTPEQWLEKFLPVEKVEIKSFYTKVKVHLENHLQDTKKENAELIADVTHWSKSTDTDNSLIESFWYFPLYLKKKLPELHLMNYEKMIRAIENGEVTGIWSDLQ</sequence>
<reference evidence="1 2" key="1">
    <citation type="journal article" date="2007" name="Nature">
        <title>Evolution of genes and genomes on the Drosophila phylogeny.</title>
        <authorList>
            <consortium name="Drosophila 12 Genomes Consortium"/>
            <person name="Clark A.G."/>
            <person name="Eisen M.B."/>
            <person name="Smith D.R."/>
            <person name="Bergman C.M."/>
            <person name="Oliver B."/>
            <person name="Markow T.A."/>
            <person name="Kaufman T.C."/>
            <person name="Kellis M."/>
            <person name="Gelbart W."/>
            <person name="Iyer V.N."/>
            <person name="Pollard D.A."/>
            <person name="Sackton T.B."/>
            <person name="Larracuente A.M."/>
            <person name="Singh N.D."/>
            <person name="Abad J.P."/>
            <person name="Abt D.N."/>
            <person name="Adryan B."/>
            <person name="Aguade M."/>
            <person name="Akashi H."/>
            <person name="Anderson W.W."/>
            <person name="Aquadro C.F."/>
            <person name="Ardell D.H."/>
            <person name="Arguello R."/>
            <person name="Artieri C.G."/>
            <person name="Barbash D.A."/>
            <person name="Barker D."/>
            <person name="Barsanti P."/>
            <person name="Batterham P."/>
            <person name="Batzoglou S."/>
            <person name="Begun D."/>
            <person name="Bhutkar A."/>
            <person name="Blanco E."/>
            <person name="Bosak S.A."/>
            <person name="Bradley R.K."/>
            <person name="Brand A.D."/>
            <person name="Brent M.R."/>
            <person name="Brooks A.N."/>
            <person name="Brown R.H."/>
            <person name="Butlin R.K."/>
            <person name="Caggese C."/>
            <person name="Calvi B.R."/>
            <person name="Bernardo de Carvalho A."/>
            <person name="Caspi A."/>
            <person name="Castrezana S."/>
            <person name="Celniker S.E."/>
            <person name="Chang J.L."/>
            <person name="Chapple C."/>
            <person name="Chatterji S."/>
            <person name="Chinwalla A."/>
            <person name="Civetta A."/>
            <person name="Clifton S.W."/>
            <person name="Comeron J.M."/>
            <person name="Costello J.C."/>
            <person name="Coyne J.A."/>
            <person name="Daub J."/>
            <person name="David R.G."/>
            <person name="Delcher A.L."/>
            <person name="Delehaunty K."/>
            <person name="Do C.B."/>
            <person name="Ebling H."/>
            <person name="Edwards K."/>
            <person name="Eickbush T."/>
            <person name="Evans J.D."/>
            <person name="Filipski A."/>
            <person name="Findeiss S."/>
            <person name="Freyhult E."/>
            <person name="Fulton L."/>
            <person name="Fulton R."/>
            <person name="Garcia A.C."/>
            <person name="Gardiner A."/>
            <person name="Garfield D.A."/>
            <person name="Garvin B.E."/>
            <person name="Gibson G."/>
            <person name="Gilbert D."/>
            <person name="Gnerre S."/>
            <person name="Godfrey J."/>
            <person name="Good R."/>
            <person name="Gotea V."/>
            <person name="Gravely B."/>
            <person name="Greenberg A.J."/>
            <person name="Griffiths-Jones S."/>
            <person name="Gross S."/>
            <person name="Guigo R."/>
            <person name="Gustafson E.A."/>
            <person name="Haerty W."/>
            <person name="Hahn M.W."/>
            <person name="Halligan D.L."/>
            <person name="Halpern A.L."/>
            <person name="Halter G.M."/>
            <person name="Han M.V."/>
            <person name="Heger A."/>
            <person name="Hillier L."/>
            <person name="Hinrichs A.S."/>
            <person name="Holmes I."/>
            <person name="Hoskins R.A."/>
            <person name="Hubisz M.J."/>
            <person name="Hultmark D."/>
            <person name="Huntley M.A."/>
            <person name="Jaffe D.B."/>
            <person name="Jagadeeshan S."/>
            <person name="Jeck W.R."/>
            <person name="Johnson J."/>
            <person name="Jones C.D."/>
            <person name="Jordan W.C."/>
            <person name="Karpen G.H."/>
            <person name="Kataoka E."/>
            <person name="Keightley P.D."/>
            <person name="Kheradpour P."/>
            <person name="Kirkness E.F."/>
            <person name="Koerich L.B."/>
            <person name="Kristiansen K."/>
            <person name="Kudrna D."/>
            <person name="Kulathinal R.J."/>
            <person name="Kumar S."/>
            <person name="Kwok R."/>
            <person name="Lander E."/>
            <person name="Langley C.H."/>
            <person name="Lapoint R."/>
            <person name="Lazzaro B.P."/>
            <person name="Lee S.J."/>
            <person name="Levesque L."/>
            <person name="Li R."/>
            <person name="Lin C.F."/>
            <person name="Lin M.F."/>
            <person name="Lindblad-Toh K."/>
            <person name="Llopart A."/>
            <person name="Long M."/>
            <person name="Low L."/>
            <person name="Lozovsky E."/>
            <person name="Lu J."/>
            <person name="Luo M."/>
            <person name="Machado C.A."/>
            <person name="Makalowski W."/>
            <person name="Marzo M."/>
            <person name="Matsuda M."/>
            <person name="Matzkin L."/>
            <person name="McAllister B."/>
            <person name="McBride C.S."/>
            <person name="McKernan B."/>
            <person name="McKernan K."/>
            <person name="Mendez-Lago M."/>
            <person name="Minx P."/>
            <person name="Mollenhauer M.U."/>
            <person name="Montooth K."/>
            <person name="Mount S.M."/>
            <person name="Mu X."/>
            <person name="Myers E."/>
            <person name="Negre B."/>
            <person name="Newfeld S."/>
            <person name="Nielsen R."/>
            <person name="Noor M.A."/>
            <person name="O'Grady P."/>
            <person name="Pachter L."/>
            <person name="Papaceit M."/>
            <person name="Parisi M.J."/>
            <person name="Parisi M."/>
            <person name="Parts L."/>
            <person name="Pedersen J.S."/>
            <person name="Pesole G."/>
            <person name="Phillippy A.M."/>
            <person name="Ponting C.P."/>
            <person name="Pop M."/>
            <person name="Porcelli D."/>
            <person name="Powell J.R."/>
            <person name="Prohaska S."/>
            <person name="Pruitt K."/>
            <person name="Puig M."/>
            <person name="Quesneville H."/>
            <person name="Ram K.R."/>
            <person name="Rand D."/>
            <person name="Rasmussen M.D."/>
            <person name="Reed L.K."/>
            <person name="Reenan R."/>
            <person name="Reily A."/>
            <person name="Remington K.A."/>
            <person name="Rieger T.T."/>
            <person name="Ritchie M.G."/>
            <person name="Robin C."/>
            <person name="Rogers Y.H."/>
            <person name="Rohde C."/>
            <person name="Rozas J."/>
            <person name="Rubenfield M.J."/>
            <person name="Ruiz A."/>
            <person name="Russo S."/>
            <person name="Salzberg S.L."/>
            <person name="Sanchez-Gracia A."/>
            <person name="Saranga D.J."/>
            <person name="Sato H."/>
            <person name="Schaeffer S.W."/>
            <person name="Schatz M.C."/>
            <person name="Schlenke T."/>
            <person name="Schwartz R."/>
            <person name="Segarra C."/>
            <person name="Singh R.S."/>
            <person name="Sirot L."/>
            <person name="Sirota M."/>
            <person name="Sisneros N.B."/>
            <person name="Smith C.D."/>
            <person name="Smith T.F."/>
            <person name="Spieth J."/>
            <person name="Stage D.E."/>
            <person name="Stark A."/>
            <person name="Stephan W."/>
            <person name="Strausberg R.L."/>
            <person name="Strempel S."/>
            <person name="Sturgill D."/>
            <person name="Sutton G."/>
            <person name="Sutton G.G."/>
            <person name="Tao W."/>
            <person name="Teichmann S."/>
            <person name="Tobari Y.N."/>
            <person name="Tomimura Y."/>
            <person name="Tsolas J.M."/>
            <person name="Valente V.L."/>
            <person name="Venter E."/>
            <person name="Venter J.C."/>
            <person name="Vicario S."/>
            <person name="Vieira F.G."/>
            <person name="Vilella A.J."/>
            <person name="Villasante A."/>
            <person name="Walenz B."/>
            <person name="Wang J."/>
            <person name="Wasserman M."/>
            <person name="Watts T."/>
            <person name="Wilson D."/>
            <person name="Wilson R.K."/>
            <person name="Wing R.A."/>
            <person name="Wolfner M.F."/>
            <person name="Wong A."/>
            <person name="Wong G.K."/>
            <person name="Wu C.I."/>
            <person name="Wu G."/>
            <person name="Yamamoto D."/>
            <person name="Yang H.P."/>
            <person name="Yang S.P."/>
            <person name="Yorke J.A."/>
            <person name="Yoshida K."/>
            <person name="Zdobnov E."/>
            <person name="Zhang P."/>
            <person name="Zhang Y."/>
            <person name="Zimin A.V."/>
            <person name="Baldwin J."/>
            <person name="Abdouelleil A."/>
            <person name="Abdulkadir J."/>
            <person name="Abebe A."/>
            <person name="Abera B."/>
            <person name="Abreu J."/>
            <person name="Acer S.C."/>
            <person name="Aftuck L."/>
            <person name="Alexander A."/>
            <person name="An P."/>
            <person name="Anderson E."/>
            <person name="Anderson S."/>
            <person name="Arachi H."/>
            <person name="Azer M."/>
            <person name="Bachantsang P."/>
            <person name="Barry A."/>
            <person name="Bayul T."/>
            <person name="Berlin A."/>
            <person name="Bessette D."/>
            <person name="Bloom T."/>
            <person name="Blye J."/>
            <person name="Boguslavskiy L."/>
            <person name="Bonnet C."/>
            <person name="Boukhgalter B."/>
            <person name="Bourzgui I."/>
            <person name="Brown A."/>
            <person name="Cahill P."/>
            <person name="Channer S."/>
            <person name="Cheshatsang Y."/>
            <person name="Chuda L."/>
            <person name="Citroen M."/>
            <person name="Collymore A."/>
            <person name="Cooke P."/>
            <person name="Costello M."/>
            <person name="D'Aco K."/>
            <person name="Daza R."/>
            <person name="De Haan G."/>
            <person name="DeGray S."/>
            <person name="DeMaso C."/>
            <person name="Dhargay N."/>
            <person name="Dooley K."/>
            <person name="Dooley E."/>
            <person name="Doricent M."/>
            <person name="Dorje P."/>
            <person name="Dorjee K."/>
            <person name="Dupes A."/>
            <person name="Elong R."/>
            <person name="Falk J."/>
            <person name="Farina A."/>
            <person name="Faro S."/>
            <person name="Ferguson D."/>
            <person name="Fisher S."/>
            <person name="Foley C.D."/>
            <person name="Franke A."/>
            <person name="Friedrich D."/>
            <person name="Gadbois L."/>
            <person name="Gearin G."/>
            <person name="Gearin C.R."/>
            <person name="Giannoukos G."/>
            <person name="Goode T."/>
            <person name="Graham J."/>
            <person name="Grandbois E."/>
            <person name="Grewal S."/>
            <person name="Gyaltsen K."/>
            <person name="Hafez N."/>
            <person name="Hagos B."/>
            <person name="Hall J."/>
            <person name="Henson C."/>
            <person name="Hollinger A."/>
            <person name="Honan T."/>
            <person name="Huard M.D."/>
            <person name="Hughes L."/>
            <person name="Hurhula B."/>
            <person name="Husby M.E."/>
            <person name="Kamat A."/>
            <person name="Kanga B."/>
            <person name="Kashin S."/>
            <person name="Khazanovich D."/>
            <person name="Kisner P."/>
            <person name="Lance K."/>
            <person name="Lara M."/>
            <person name="Lee W."/>
            <person name="Lennon N."/>
            <person name="Letendre F."/>
            <person name="LeVine R."/>
            <person name="Lipovsky A."/>
            <person name="Liu X."/>
            <person name="Liu J."/>
            <person name="Liu S."/>
            <person name="Lokyitsang T."/>
            <person name="Lokyitsang Y."/>
            <person name="Lubonja R."/>
            <person name="Lui A."/>
            <person name="MacDonald P."/>
            <person name="Magnisalis V."/>
            <person name="Maru K."/>
            <person name="Matthews C."/>
            <person name="McCusker W."/>
            <person name="McDonough S."/>
            <person name="Mehta T."/>
            <person name="Meldrim J."/>
            <person name="Meneus L."/>
            <person name="Mihai O."/>
            <person name="Mihalev A."/>
            <person name="Mihova T."/>
            <person name="Mittelman R."/>
            <person name="Mlenga V."/>
            <person name="Montmayeur A."/>
            <person name="Mulrain L."/>
            <person name="Navidi A."/>
            <person name="Naylor J."/>
            <person name="Negash T."/>
            <person name="Nguyen T."/>
            <person name="Nguyen N."/>
            <person name="Nicol R."/>
            <person name="Norbu C."/>
            <person name="Norbu N."/>
            <person name="Novod N."/>
            <person name="O'Neill B."/>
            <person name="Osman S."/>
            <person name="Markiewicz E."/>
            <person name="Oyono O.L."/>
            <person name="Patti C."/>
            <person name="Phunkhang P."/>
            <person name="Pierre F."/>
            <person name="Priest M."/>
            <person name="Raghuraman S."/>
            <person name="Rege F."/>
            <person name="Reyes R."/>
            <person name="Rise C."/>
            <person name="Rogov P."/>
            <person name="Ross K."/>
            <person name="Ryan E."/>
            <person name="Settipalli S."/>
            <person name="Shea T."/>
            <person name="Sherpa N."/>
            <person name="Shi L."/>
            <person name="Shih D."/>
            <person name="Sparrow T."/>
            <person name="Spaulding J."/>
            <person name="Stalker J."/>
            <person name="Stange-Thomann N."/>
            <person name="Stavropoulos S."/>
            <person name="Stone C."/>
            <person name="Strader C."/>
            <person name="Tesfaye S."/>
            <person name="Thomson T."/>
            <person name="Thoulutsang Y."/>
            <person name="Thoulutsang D."/>
            <person name="Topham K."/>
            <person name="Topping I."/>
            <person name="Tsamla T."/>
            <person name="Vassiliev H."/>
            <person name="Vo A."/>
            <person name="Wangchuk T."/>
            <person name="Wangdi T."/>
            <person name="Weiand M."/>
            <person name="Wilkinson J."/>
            <person name="Wilson A."/>
            <person name="Yadav S."/>
            <person name="Young G."/>
            <person name="Yu Q."/>
            <person name="Zembek L."/>
            <person name="Zhong D."/>
            <person name="Zimmer A."/>
            <person name="Zwirko Z."/>
            <person name="Jaffe D.B."/>
            <person name="Alvarez P."/>
            <person name="Brockman W."/>
            <person name="Butler J."/>
            <person name="Chin C."/>
            <person name="Gnerre S."/>
            <person name="Grabherr M."/>
            <person name="Kleber M."/>
            <person name="Mauceli E."/>
            <person name="MacCallum I."/>
        </authorList>
    </citation>
    <scope>NUCLEOTIDE SEQUENCE [LARGE SCALE GENOMIC DNA]</scope>
    <source>
        <strain evidence="2">Tucson 14024-0371.13</strain>
    </source>
</reference>
<dbReference type="AlphaFoldDB" id="B3ML40"/>
<evidence type="ECO:0000313" key="2">
    <source>
        <dbReference type="Proteomes" id="UP000007801"/>
    </source>
</evidence>
<dbReference type="EMBL" id="CH902620">
    <property type="protein sequence ID" value="EDV31658.2"/>
    <property type="molecule type" value="Genomic_DNA"/>
</dbReference>
<proteinExistence type="predicted"/>
<name>B3ML40_DROAN</name>
<dbReference type="InParanoid" id="B3ML40"/>
<dbReference type="GO" id="GO:0045087">
    <property type="term" value="P:innate immune response"/>
    <property type="evidence" value="ECO:0007669"/>
    <property type="project" value="EnsemblMetazoa"/>
</dbReference>
<protein>
    <submittedName>
        <fullName evidence="1">Uncharacterized protein</fullName>
    </submittedName>
</protein>
<dbReference type="OrthoDB" id="7834665at2759"/>
<accession>B3ML40</accession>
<organism evidence="1 2">
    <name type="scientific">Drosophila ananassae</name>
    <name type="common">Fruit fly</name>
    <dbReference type="NCBI Taxonomy" id="7217"/>
    <lineage>
        <taxon>Eukaryota</taxon>
        <taxon>Metazoa</taxon>
        <taxon>Ecdysozoa</taxon>
        <taxon>Arthropoda</taxon>
        <taxon>Hexapoda</taxon>
        <taxon>Insecta</taxon>
        <taxon>Pterygota</taxon>
        <taxon>Neoptera</taxon>
        <taxon>Endopterygota</taxon>
        <taxon>Diptera</taxon>
        <taxon>Brachycera</taxon>
        <taxon>Muscomorpha</taxon>
        <taxon>Ephydroidea</taxon>
        <taxon>Drosophilidae</taxon>
        <taxon>Drosophila</taxon>
        <taxon>Sophophora</taxon>
    </lineage>
</organism>
<dbReference type="HOGENOM" id="CLU_1327636_0_0_1"/>
<gene>
    <name evidence="1" type="primary">Dana\GF15466</name>
    <name evidence="1" type="synonym">dana_GLEANR_16232</name>
    <name evidence="1" type="ORF">GF15466</name>
</gene>
<keyword evidence="2" id="KW-1185">Reference proteome</keyword>
<dbReference type="STRING" id="7217.B3ML40"/>
<dbReference type="Proteomes" id="UP000007801">
    <property type="component" value="Unassembled WGS sequence"/>
</dbReference>